<feature type="domain" description="DUF7916" evidence="1">
    <location>
        <begin position="4"/>
        <end position="294"/>
    </location>
</feature>
<evidence type="ECO:0000259" key="1">
    <source>
        <dbReference type="Pfam" id="PF25509"/>
    </source>
</evidence>
<accession>A0AA43UCN6</accession>
<reference evidence="2" key="1">
    <citation type="submission" date="2023-07" db="EMBL/GenBank/DDBJ databases">
        <title>Between Cages and Wild: Unraveling the Impact of Captivity on Animal Microbiomes and Antimicrobial Resistance.</title>
        <authorList>
            <person name="Schmartz G.P."/>
            <person name="Rehner J."/>
            <person name="Schuff M.J."/>
            <person name="Becker S.L."/>
            <person name="Kravczyk M."/>
            <person name="Gurevich A."/>
            <person name="Francke R."/>
            <person name="Mueller R."/>
            <person name="Keller V."/>
            <person name="Keller A."/>
        </authorList>
    </citation>
    <scope>NUCLEOTIDE SEQUENCE</scope>
    <source>
        <strain evidence="2">S39M_St_73</strain>
    </source>
</reference>
<comment type="caution">
    <text evidence="2">The sequence shown here is derived from an EMBL/GenBank/DDBJ whole genome shotgun (WGS) entry which is preliminary data.</text>
</comment>
<evidence type="ECO:0000313" key="3">
    <source>
        <dbReference type="Proteomes" id="UP001171751"/>
    </source>
</evidence>
<dbReference type="CDD" id="cd00945">
    <property type="entry name" value="Aldolase_Class_I"/>
    <property type="match status" value="1"/>
</dbReference>
<dbReference type="InterPro" id="IPR011060">
    <property type="entry name" value="RibuloseP-bd_barrel"/>
</dbReference>
<dbReference type="AlphaFoldDB" id="A0AA43UCN6"/>
<organism evidence="2 3">
    <name type="scientific">Atopococcus tabaci</name>
    <dbReference type="NCBI Taxonomy" id="269774"/>
    <lineage>
        <taxon>Bacteria</taxon>
        <taxon>Bacillati</taxon>
        <taxon>Bacillota</taxon>
        <taxon>Bacilli</taxon>
        <taxon>Lactobacillales</taxon>
        <taxon>Carnobacteriaceae</taxon>
        <taxon>Atopococcus</taxon>
    </lineage>
</organism>
<keyword evidence="3" id="KW-1185">Reference proteome</keyword>
<protein>
    <submittedName>
        <fullName evidence="2">Haloacid dehalogenase-like hydrolase</fullName>
    </submittedName>
</protein>
<dbReference type="EMBL" id="JAUNQW010000014">
    <property type="protein sequence ID" value="MDO5457540.1"/>
    <property type="molecule type" value="Genomic_DNA"/>
</dbReference>
<gene>
    <name evidence="2" type="ORF">Q4F26_04265</name>
</gene>
<dbReference type="GO" id="GO:0016787">
    <property type="term" value="F:hydrolase activity"/>
    <property type="evidence" value="ECO:0007669"/>
    <property type="project" value="UniProtKB-KW"/>
</dbReference>
<sequence>MLAWDAVDFENMNNEDFLQAIRASEGRIILSEVNGGVDPTPFNVTNAEIARAFSADLILLNKCDVQNIQIGALPDTDDPIRLLKRLTGRPVGVNLEPIDTSGRTTHQVDEIAEGRKATLENYRRCNELGFDFLLLTGNPFSGVSNRMIAEAIKLARQEFKGVLMAGKMHDAGFDDEIFDYPIVDDFIDNGADIILFPSPGTKPGVSLEDLRLMTRHVQRRGKLVVGAIGTSQEASSKETIRQIGLWNKIAGVDIHHIGATGYAGMAPYENIYELSLATRGLRHTVRMMSVSNDRGRETNK</sequence>
<dbReference type="Pfam" id="PF25509">
    <property type="entry name" value="DUF7916"/>
    <property type="match status" value="1"/>
</dbReference>
<proteinExistence type="predicted"/>
<dbReference type="Proteomes" id="UP001171751">
    <property type="component" value="Unassembled WGS sequence"/>
</dbReference>
<name>A0AA43UCN6_9LACT</name>
<dbReference type="SUPFAM" id="SSF51366">
    <property type="entry name" value="Ribulose-phoshate binding barrel"/>
    <property type="match status" value="1"/>
</dbReference>
<evidence type="ECO:0000313" key="2">
    <source>
        <dbReference type="EMBL" id="MDO5457540.1"/>
    </source>
</evidence>
<dbReference type="InterPro" id="IPR057238">
    <property type="entry name" value="DUF7916"/>
</dbReference>